<reference evidence="4" key="1">
    <citation type="journal article" date="2011" name="Nature">
        <title>Genome sequence and analysis of the tuber crop potato.</title>
        <authorList>
            <consortium name="The Potato Genome Sequencing Consortium"/>
        </authorList>
    </citation>
    <scope>NUCLEOTIDE SEQUENCE [LARGE SCALE GENOMIC DNA]</scope>
    <source>
        <strain evidence="4">cv. DM1-3 516 R44</strain>
    </source>
</reference>
<accession>M1DLE0</accession>
<feature type="compositionally biased region" description="Basic and acidic residues" evidence="2">
    <location>
        <begin position="189"/>
        <end position="198"/>
    </location>
</feature>
<evidence type="ECO:0000256" key="2">
    <source>
        <dbReference type="SAM" id="MobiDB-lite"/>
    </source>
</evidence>
<dbReference type="InParanoid" id="M1DLE0"/>
<name>M1DLE0_SOLTU</name>
<dbReference type="EnsemblPlants" id="PGSC0003DMT400090876">
    <property type="protein sequence ID" value="PGSC0003DMT400090876"/>
    <property type="gene ID" value="PGSC0003DMG400040447"/>
</dbReference>
<feature type="compositionally biased region" description="Low complexity" evidence="2">
    <location>
        <begin position="76"/>
        <end position="90"/>
    </location>
</feature>
<dbReference type="Gramene" id="PGSC0003DMT400090876">
    <property type="protein sequence ID" value="PGSC0003DMT400090876"/>
    <property type="gene ID" value="PGSC0003DMG400040447"/>
</dbReference>
<sequence length="243" mass="26093">MVGMAVCPNKVPSKGSPSRATLRLMVMTTGHGTARGVTLDWWELCKVEGATALKTMGTTTSRGTLDGLSGLGKLEGNTGQGTTDTTTSSGALDDPFRWAWSLTGAAQIKGNEMPQLIERDVLAAKKEIKDEMQKELVVLKDRMGGLENLAQDRFKVAAEEFGEEIHADLSIEKKRQEKKACKVSWKAAREKEAREQQQRDTVLLRASGSGVPIPASGSQPDHMLSSESAPVDRGVDADPITGA</sequence>
<feature type="region of interest" description="Disordered" evidence="2">
    <location>
        <begin position="189"/>
        <end position="243"/>
    </location>
</feature>
<dbReference type="HOGENOM" id="CLU_1144254_0_0_1"/>
<evidence type="ECO:0000313" key="4">
    <source>
        <dbReference type="Proteomes" id="UP000011115"/>
    </source>
</evidence>
<dbReference type="PaxDb" id="4113-PGSC0003DMT400090876"/>
<keyword evidence="1" id="KW-0175">Coiled coil</keyword>
<organism evidence="3 4">
    <name type="scientific">Solanum tuberosum</name>
    <name type="common">Potato</name>
    <dbReference type="NCBI Taxonomy" id="4113"/>
    <lineage>
        <taxon>Eukaryota</taxon>
        <taxon>Viridiplantae</taxon>
        <taxon>Streptophyta</taxon>
        <taxon>Embryophyta</taxon>
        <taxon>Tracheophyta</taxon>
        <taxon>Spermatophyta</taxon>
        <taxon>Magnoliopsida</taxon>
        <taxon>eudicotyledons</taxon>
        <taxon>Gunneridae</taxon>
        <taxon>Pentapetalae</taxon>
        <taxon>asterids</taxon>
        <taxon>lamiids</taxon>
        <taxon>Solanales</taxon>
        <taxon>Solanaceae</taxon>
        <taxon>Solanoideae</taxon>
        <taxon>Solaneae</taxon>
        <taxon>Solanum</taxon>
    </lineage>
</organism>
<keyword evidence="4" id="KW-1185">Reference proteome</keyword>
<dbReference type="AlphaFoldDB" id="M1DLE0"/>
<protein>
    <recommendedName>
        <fullName evidence="5">Integrase core domain containing protein</fullName>
    </recommendedName>
</protein>
<feature type="region of interest" description="Disordered" evidence="2">
    <location>
        <begin position="64"/>
        <end position="90"/>
    </location>
</feature>
<evidence type="ECO:0000256" key="1">
    <source>
        <dbReference type="SAM" id="Coils"/>
    </source>
</evidence>
<dbReference type="Proteomes" id="UP000011115">
    <property type="component" value="Unassembled WGS sequence"/>
</dbReference>
<evidence type="ECO:0000313" key="3">
    <source>
        <dbReference type="EnsemblPlants" id="PGSC0003DMT400090876"/>
    </source>
</evidence>
<reference evidence="3" key="2">
    <citation type="submission" date="2015-06" db="UniProtKB">
        <authorList>
            <consortium name="EnsemblPlants"/>
        </authorList>
    </citation>
    <scope>IDENTIFICATION</scope>
    <source>
        <strain evidence="3">DM1-3 516 R44</strain>
    </source>
</reference>
<evidence type="ECO:0008006" key="5">
    <source>
        <dbReference type="Google" id="ProtNLM"/>
    </source>
</evidence>
<proteinExistence type="predicted"/>
<feature type="coiled-coil region" evidence="1">
    <location>
        <begin position="122"/>
        <end position="149"/>
    </location>
</feature>